<evidence type="ECO:0000313" key="6">
    <source>
        <dbReference type="Proteomes" id="UP000648663"/>
    </source>
</evidence>
<feature type="transmembrane region" description="Helical" evidence="1">
    <location>
        <begin position="86"/>
        <end position="111"/>
    </location>
</feature>
<dbReference type="EMBL" id="JAAMPA010000002">
    <property type="protein sequence ID" value="NIH69416.1"/>
    <property type="molecule type" value="Genomic_DNA"/>
</dbReference>
<dbReference type="Gene3D" id="3.30.70.270">
    <property type="match status" value="1"/>
</dbReference>
<sequence length="510" mass="52722">MTPPPVTSPATRRSVFRRPTDLVERTRWLFGACAVVSLVLTTGGAVAGAGTWRLLAIAVAVAALLGSWLHRYTARRGSFALDLLDAVAICLFALASPVPAVALGVTFSALWFRAVYGRDRDTWAYTTAQCAGLVAALALWEVFPGHTAPAPAAPLLGALPIAPLLAVVARHLARVLQEHQAAQAWDATLSRLTTQLLGVTDVEQIRERGWEAAEHICRITPGLSVVIVEDDGERLLVQRSVGPVHQLPGTLDRTPSAVGLAAAAGSQEPRDVTAPPELVAAAGGASCWAAIPLPDEPGRNLLLGGSVLHPAGVALFQQLVNQAALAVRATSAHRELEVQARTDALTGLANRGTFSAALAAATPSAAGDPWLLFVDLDDFKLVNDRLGHAAGDDLLRAVGARLAGVVRAPDLCARLGGDEFAVLVHAADAAEAETLGRRLVEAVSAPVPLAAGTARVGASIGAARVLPGASWTSTLQQADLAMYAAKAAGKNRVHVSGAAPQLTSGALIPS</sequence>
<dbReference type="GO" id="GO:0052621">
    <property type="term" value="F:diguanylate cyclase activity"/>
    <property type="evidence" value="ECO:0007669"/>
    <property type="project" value="TreeGrafter"/>
</dbReference>
<dbReference type="Proteomes" id="UP000648663">
    <property type="component" value="Unassembled WGS sequence"/>
</dbReference>
<proteinExistence type="predicted"/>
<evidence type="ECO:0000313" key="5">
    <source>
        <dbReference type="Proteomes" id="UP000552836"/>
    </source>
</evidence>
<dbReference type="EMBL" id="BMMI01000006">
    <property type="protein sequence ID" value="GGL73576.1"/>
    <property type="molecule type" value="Genomic_DNA"/>
</dbReference>
<dbReference type="PROSITE" id="PS50887">
    <property type="entry name" value="GGDEF"/>
    <property type="match status" value="1"/>
</dbReference>
<organism evidence="4 5">
    <name type="scientific">Modestobacter marinus</name>
    <dbReference type="NCBI Taxonomy" id="477641"/>
    <lineage>
        <taxon>Bacteria</taxon>
        <taxon>Bacillati</taxon>
        <taxon>Actinomycetota</taxon>
        <taxon>Actinomycetes</taxon>
        <taxon>Geodermatophilales</taxon>
        <taxon>Geodermatophilaceae</taxon>
        <taxon>Modestobacter</taxon>
    </lineage>
</organism>
<dbReference type="PANTHER" id="PTHR45138">
    <property type="entry name" value="REGULATORY COMPONENTS OF SENSORY TRANSDUCTION SYSTEM"/>
    <property type="match status" value="1"/>
</dbReference>
<dbReference type="RefSeq" id="WP_166756923.1">
    <property type="nucleotide sequence ID" value="NZ_BAABJU010000020.1"/>
</dbReference>
<keyword evidence="6" id="KW-1185">Reference proteome</keyword>
<dbReference type="AlphaFoldDB" id="A0A846LPC1"/>
<dbReference type="NCBIfam" id="TIGR00254">
    <property type="entry name" value="GGDEF"/>
    <property type="match status" value="1"/>
</dbReference>
<evidence type="ECO:0000313" key="3">
    <source>
        <dbReference type="EMBL" id="GGL73576.1"/>
    </source>
</evidence>
<gene>
    <name evidence="4" type="ORF">FB380_003904</name>
    <name evidence="3" type="ORF">GCM10011589_32170</name>
</gene>
<name>A0A846LPC1_9ACTN</name>
<dbReference type="Pfam" id="PF00990">
    <property type="entry name" value="GGDEF"/>
    <property type="match status" value="1"/>
</dbReference>
<dbReference type="SUPFAM" id="SSF55073">
    <property type="entry name" value="Nucleotide cyclase"/>
    <property type="match status" value="1"/>
</dbReference>
<dbReference type="SMART" id="SM00267">
    <property type="entry name" value="GGDEF"/>
    <property type="match status" value="1"/>
</dbReference>
<evidence type="ECO:0000259" key="2">
    <source>
        <dbReference type="PROSITE" id="PS50887"/>
    </source>
</evidence>
<reference evidence="3" key="1">
    <citation type="journal article" date="2014" name="Int. J. Syst. Evol. Microbiol.">
        <title>Complete genome of a new Firmicutes species belonging to the dominant human colonic microbiota ('Ruminococcus bicirculans') reveals two chromosomes and a selective capacity to utilize plant glucans.</title>
        <authorList>
            <consortium name="NISC Comparative Sequencing Program"/>
            <person name="Wegmann U."/>
            <person name="Louis P."/>
            <person name="Goesmann A."/>
            <person name="Henrissat B."/>
            <person name="Duncan S.H."/>
            <person name="Flint H.J."/>
        </authorList>
    </citation>
    <scope>NUCLEOTIDE SEQUENCE</scope>
    <source>
        <strain evidence="3">CGMCC 4.5581</strain>
    </source>
</reference>
<feature type="domain" description="GGDEF" evidence="2">
    <location>
        <begin position="367"/>
        <end position="498"/>
    </location>
</feature>
<dbReference type="PANTHER" id="PTHR45138:SF9">
    <property type="entry name" value="DIGUANYLATE CYCLASE DGCM-RELATED"/>
    <property type="match status" value="1"/>
</dbReference>
<evidence type="ECO:0000256" key="1">
    <source>
        <dbReference type="SAM" id="Phobius"/>
    </source>
</evidence>
<dbReference type="InterPro" id="IPR043128">
    <property type="entry name" value="Rev_trsase/Diguanyl_cyclase"/>
</dbReference>
<dbReference type="InterPro" id="IPR000160">
    <property type="entry name" value="GGDEF_dom"/>
</dbReference>
<dbReference type="InterPro" id="IPR050469">
    <property type="entry name" value="Diguanylate_Cyclase"/>
</dbReference>
<dbReference type="CDD" id="cd01949">
    <property type="entry name" value="GGDEF"/>
    <property type="match status" value="1"/>
</dbReference>
<feature type="transmembrane region" description="Helical" evidence="1">
    <location>
        <begin position="123"/>
        <end position="140"/>
    </location>
</feature>
<reference evidence="3" key="4">
    <citation type="submission" date="2024-05" db="EMBL/GenBank/DDBJ databases">
        <authorList>
            <person name="Sun Q."/>
            <person name="Zhou Y."/>
        </authorList>
    </citation>
    <scope>NUCLEOTIDE SEQUENCE</scope>
    <source>
        <strain evidence="3">CGMCC 4.5581</strain>
    </source>
</reference>
<feature type="transmembrane region" description="Helical" evidence="1">
    <location>
        <begin position="28"/>
        <end position="47"/>
    </location>
</feature>
<dbReference type="Proteomes" id="UP000552836">
    <property type="component" value="Unassembled WGS sequence"/>
</dbReference>
<comment type="caution">
    <text evidence="4">The sequence shown here is derived from an EMBL/GenBank/DDBJ whole genome shotgun (WGS) entry which is preliminary data.</text>
</comment>
<protein>
    <submittedName>
        <fullName evidence="4">Diguanylate cyclase (GGDEF)-like protein</fullName>
    </submittedName>
</protein>
<keyword evidence="1" id="KW-0812">Transmembrane</keyword>
<dbReference type="InterPro" id="IPR029787">
    <property type="entry name" value="Nucleotide_cyclase"/>
</dbReference>
<keyword evidence="1" id="KW-1133">Transmembrane helix</keyword>
<reference evidence="4 5" key="3">
    <citation type="submission" date="2020-02" db="EMBL/GenBank/DDBJ databases">
        <title>Sequencing the genomes of 1000 actinobacteria strains.</title>
        <authorList>
            <person name="Klenk H.-P."/>
        </authorList>
    </citation>
    <scope>NUCLEOTIDE SEQUENCE [LARGE SCALE GENOMIC DNA]</scope>
    <source>
        <strain evidence="4 5">DSM 45201</strain>
    </source>
</reference>
<reference evidence="6" key="2">
    <citation type="journal article" date="2019" name="Int. J. Syst. Evol. Microbiol.">
        <title>The Global Catalogue of Microorganisms (GCM) 10K type strain sequencing project: providing services to taxonomists for standard genome sequencing and annotation.</title>
        <authorList>
            <consortium name="The Broad Institute Genomics Platform"/>
            <consortium name="The Broad Institute Genome Sequencing Center for Infectious Disease"/>
            <person name="Wu L."/>
            <person name="Ma J."/>
        </authorList>
    </citation>
    <scope>NUCLEOTIDE SEQUENCE [LARGE SCALE GENOMIC DNA]</scope>
    <source>
        <strain evidence="6">CGMCC 4.5581</strain>
    </source>
</reference>
<accession>A0A846LPC1</accession>
<evidence type="ECO:0000313" key="4">
    <source>
        <dbReference type="EMBL" id="NIH69416.1"/>
    </source>
</evidence>
<feature type="transmembrane region" description="Helical" evidence="1">
    <location>
        <begin position="54"/>
        <end position="74"/>
    </location>
</feature>
<keyword evidence="1" id="KW-0472">Membrane</keyword>